<proteinExistence type="predicted"/>
<protein>
    <submittedName>
        <fullName evidence="2">Uncharacterized protein</fullName>
    </submittedName>
</protein>
<organism evidence="2 3">
    <name type="scientific">Paracoccus haematequi</name>
    <dbReference type="NCBI Taxonomy" id="2491866"/>
    <lineage>
        <taxon>Bacteria</taxon>
        <taxon>Pseudomonadati</taxon>
        <taxon>Pseudomonadota</taxon>
        <taxon>Alphaproteobacteria</taxon>
        <taxon>Rhodobacterales</taxon>
        <taxon>Paracoccaceae</taxon>
        <taxon>Paracoccus</taxon>
    </lineage>
</organism>
<accession>A0A3S4D9N7</accession>
<gene>
    <name evidence="2" type="ORF">PARHAE_00718</name>
</gene>
<dbReference type="EMBL" id="UZWE01000021">
    <property type="protein sequence ID" value="VDS07541.1"/>
    <property type="molecule type" value="Genomic_DNA"/>
</dbReference>
<name>A0A3S4D9N7_9RHOB</name>
<dbReference type="RefSeq" id="WP_126153237.1">
    <property type="nucleotide sequence ID" value="NZ_UZWE01000021.1"/>
</dbReference>
<feature type="compositionally biased region" description="Basic and acidic residues" evidence="1">
    <location>
        <begin position="123"/>
        <end position="139"/>
    </location>
</feature>
<dbReference type="Proteomes" id="UP000270743">
    <property type="component" value="Unassembled WGS sequence"/>
</dbReference>
<evidence type="ECO:0000313" key="3">
    <source>
        <dbReference type="Proteomes" id="UP000270743"/>
    </source>
</evidence>
<dbReference type="OrthoDB" id="7867498at2"/>
<feature type="region of interest" description="Disordered" evidence="1">
    <location>
        <begin position="123"/>
        <end position="173"/>
    </location>
</feature>
<feature type="compositionally biased region" description="Basic and acidic residues" evidence="1">
    <location>
        <begin position="147"/>
        <end position="164"/>
    </location>
</feature>
<evidence type="ECO:0000313" key="2">
    <source>
        <dbReference type="EMBL" id="VDS07541.1"/>
    </source>
</evidence>
<dbReference type="AlphaFoldDB" id="A0A3S4D9N7"/>
<sequence length="233" mass="26417">MDDLNPRAVIGANNPPDPLDEICAQFEAAREEAANWLDGHPVENEAQMKAVDVLRKQAREWRMALEAGQKSATAPLYDAYKTEGARWKPTIEDAQRIEKGLVALVDGFKRKLAEEKAEAERAAHAEAARKMREAEEAARKANAADLEEQRAAAEAQREAEEAQRRAAAASKDTVKGMRNETRYEIEDHRKLLNWIAVNRRDDLTVFIEDWARKNHKTFQNADGLRVWQEKAAF</sequence>
<reference evidence="2 3" key="1">
    <citation type="submission" date="2018-12" db="EMBL/GenBank/DDBJ databases">
        <authorList>
            <person name="Criscuolo A."/>
        </authorList>
    </citation>
    <scope>NUCLEOTIDE SEQUENCE [LARGE SCALE GENOMIC DNA]</scope>
    <source>
        <strain evidence="2">ACIP1116241</strain>
    </source>
</reference>
<keyword evidence="3" id="KW-1185">Reference proteome</keyword>
<evidence type="ECO:0000256" key="1">
    <source>
        <dbReference type="SAM" id="MobiDB-lite"/>
    </source>
</evidence>